<protein>
    <submittedName>
        <fullName evidence="9">Sulfatase</fullName>
    </submittedName>
</protein>
<evidence type="ECO:0000313" key="9">
    <source>
        <dbReference type="EMBL" id="EDY21374.1"/>
    </source>
</evidence>
<dbReference type="CDD" id="cd16144">
    <property type="entry name" value="ARS_like"/>
    <property type="match status" value="1"/>
</dbReference>
<evidence type="ECO:0000256" key="1">
    <source>
        <dbReference type="ARBA" id="ARBA00001913"/>
    </source>
</evidence>
<accession>B4CVD2</accession>
<dbReference type="AlphaFoldDB" id="B4CVD2"/>
<dbReference type="InterPro" id="IPR008979">
    <property type="entry name" value="Galactose-bd-like_sf"/>
</dbReference>
<dbReference type="PROSITE" id="PS00149">
    <property type="entry name" value="SULFATASE_2"/>
    <property type="match status" value="1"/>
</dbReference>
<dbReference type="PANTHER" id="PTHR42693:SF42">
    <property type="entry name" value="ARYLSULFATASE G"/>
    <property type="match status" value="1"/>
</dbReference>
<keyword evidence="6" id="KW-0106">Calcium</keyword>
<dbReference type="GO" id="GO:0046872">
    <property type="term" value="F:metal ion binding"/>
    <property type="evidence" value="ECO:0007669"/>
    <property type="project" value="UniProtKB-KW"/>
</dbReference>
<dbReference type="RefSeq" id="WP_006977946.1">
    <property type="nucleotide sequence ID" value="NZ_ABVL01000002.1"/>
</dbReference>
<evidence type="ECO:0000256" key="2">
    <source>
        <dbReference type="ARBA" id="ARBA00008779"/>
    </source>
</evidence>
<name>B4CVD2_9BACT</name>
<dbReference type="Proteomes" id="UP000005824">
    <property type="component" value="Unassembled WGS sequence"/>
</dbReference>
<evidence type="ECO:0000256" key="7">
    <source>
        <dbReference type="SAM" id="SignalP"/>
    </source>
</evidence>
<evidence type="ECO:0000313" key="10">
    <source>
        <dbReference type="Proteomes" id="UP000005824"/>
    </source>
</evidence>
<dbReference type="InterPro" id="IPR050738">
    <property type="entry name" value="Sulfatase"/>
</dbReference>
<dbReference type="GO" id="GO:0004065">
    <property type="term" value="F:arylsulfatase activity"/>
    <property type="evidence" value="ECO:0007669"/>
    <property type="project" value="TreeGrafter"/>
</dbReference>
<dbReference type="eggNOG" id="COG3119">
    <property type="taxonomic scope" value="Bacteria"/>
</dbReference>
<dbReference type="Gene3D" id="2.60.120.260">
    <property type="entry name" value="Galactose-binding domain-like"/>
    <property type="match status" value="1"/>
</dbReference>
<dbReference type="InterPro" id="IPR017850">
    <property type="entry name" value="Alkaline_phosphatase_core_sf"/>
</dbReference>
<keyword evidence="5" id="KW-0378">Hydrolase</keyword>
<keyword evidence="3" id="KW-0479">Metal-binding</keyword>
<evidence type="ECO:0000256" key="4">
    <source>
        <dbReference type="ARBA" id="ARBA00022729"/>
    </source>
</evidence>
<proteinExistence type="inferred from homology"/>
<dbReference type="Gene3D" id="3.30.1120.10">
    <property type="match status" value="1"/>
</dbReference>
<keyword evidence="4 7" id="KW-0732">Signal</keyword>
<dbReference type="InParanoid" id="B4CVD2"/>
<dbReference type="InterPro" id="IPR000917">
    <property type="entry name" value="Sulfatase_N"/>
</dbReference>
<feature type="signal peptide" evidence="7">
    <location>
        <begin position="1"/>
        <end position="18"/>
    </location>
</feature>
<keyword evidence="10" id="KW-1185">Reference proteome</keyword>
<dbReference type="EMBL" id="ABVL01000002">
    <property type="protein sequence ID" value="EDY21374.1"/>
    <property type="molecule type" value="Genomic_DNA"/>
</dbReference>
<dbReference type="Gene3D" id="3.40.720.10">
    <property type="entry name" value="Alkaline Phosphatase, subunit A"/>
    <property type="match status" value="1"/>
</dbReference>
<evidence type="ECO:0000256" key="3">
    <source>
        <dbReference type="ARBA" id="ARBA00022723"/>
    </source>
</evidence>
<dbReference type="SUPFAM" id="SSF49785">
    <property type="entry name" value="Galactose-binding domain-like"/>
    <property type="match status" value="1"/>
</dbReference>
<comment type="caution">
    <text evidence="9">The sequence shown here is derived from an EMBL/GenBank/DDBJ whole genome shotgun (WGS) entry which is preliminary data.</text>
</comment>
<evidence type="ECO:0000256" key="6">
    <source>
        <dbReference type="ARBA" id="ARBA00022837"/>
    </source>
</evidence>
<dbReference type="SUPFAM" id="SSF53649">
    <property type="entry name" value="Alkaline phosphatase-like"/>
    <property type="match status" value="1"/>
</dbReference>
<reference evidence="9 10" key="1">
    <citation type="journal article" date="2011" name="J. Bacteriol.">
        <title>Genome sequence of Chthoniobacter flavus Ellin428, an aerobic heterotrophic soil bacterium.</title>
        <authorList>
            <person name="Kant R."/>
            <person name="van Passel M.W."/>
            <person name="Palva A."/>
            <person name="Lucas S."/>
            <person name="Lapidus A."/>
            <person name="Glavina Del Rio T."/>
            <person name="Dalin E."/>
            <person name="Tice H."/>
            <person name="Bruce D."/>
            <person name="Goodwin L."/>
            <person name="Pitluck S."/>
            <person name="Larimer F.W."/>
            <person name="Land M.L."/>
            <person name="Hauser L."/>
            <person name="Sangwan P."/>
            <person name="de Vos W.M."/>
            <person name="Janssen P.H."/>
            <person name="Smidt H."/>
        </authorList>
    </citation>
    <scope>NUCLEOTIDE SEQUENCE [LARGE SCALE GENOMIC DNA]</scope>
    <source>
        <strain evidence="9 10">Ellin428</strain>
    </source>
</reference>
<gene>
    <name evidence="9" type="ORF">CfE428DRAFT_0619</name>
</gene>
<dbReference type="STRING" id="497964.CfE428DRAFT_0619"/>
<evidence type="ECO:0000256" key="5">
    <source>
        <dbReference type="ARBA" id="ARBA00022801"/>
    </source>
</evidence>
<organism evidence="9 10">
    <name type="scientific">Chthoniobacter flavus Ellin428</name>
    <dbReference type="NCBI Taxonomy" id="497964"/>
    <lineage>
        <taxon>Bacteria</taxon>
        <taxon>Pseudomonadati</taxon>
        <taxon>Verrucomicrobiota</taxon>
        <taxon>Spartobacteria</taxon>
        <taxon>Chthoniobacterales</taxon>
        <taxon>Chthoniobacteraceae</taxon>
        <taxon>Chthoniobacter</taxon>
    </lineage>
</organism>
<sequence precursor="true">MFPRALALSLCFAVSLFAKDGDGGASAPKSRDKPNIVFILCDDLGVNDLSCYGRKDQQTPNLDRLAGEGMRFTCAYCASPICSASRAAIMTGKAPGRVHITNFLPGRADAPSQKFIQPEIEGQLPLEENTIAKALHGAGYVSACIGKWHLGGKGFLPTNQGFDYAFAGHANTKPSATEGGKGEYELTAEAERWLEKNKDHPFFLYLAHNSPHVPLAAKPELIEKHKDAWNPIYAAMIESLDDCVGRIMKKVDELGLTEKTIFIFTSDNGGLHVYELPNTPSTYNAPFRAGKGYLEEGGLREPLIVRWPGKIKAGATNETPVVLYDFMPTLMTAAGLDVAHTVGPLDGVNILPLLTGGTIPPRTLYWHFPNYTNQGSKPAGAIRDGEWKLIQDDETGNLELYNIAADPGEKNDLAKSQSARVSELQGKLAAWRKSIGAQMGTANPNFDSAFHKRLYEDVDTTRLEPGPSAAALREKLTPWREGMDDAVKGHKPIVTPATGDIRLFAKDATVHGTTARYEPLPYKNTIGFWTKPEDWVSWDFEVPKAGKYEVEVQQGCGSSGGSEVAVEVAGQTLKFTVDATGNFQSFIQRVIGVVDLGEGKQTIAVKPQNKVGAAVMDLRRVVLRPAVTAPQ</sequence>
<dbReference type="FunCoup" id="B4CVD2">
    <property type="interactions" value="69"/>
</dbReference>
<comment type="similarity">
    <text evidence="2">Belongs to the sulfatase family.</text>
</comment>
<dbReference type="InterPro" id="IPR024607">
    <property type="entry name" value="Sulfatase_CS"/>
</dbReference>
<dbReference type="Pfam" id="PF00884">
    <property type="entry name" value="Sulfatase"/>
    <property type="match status" value="1"/>
</dbReference>
<feature type="domain" description="Sulfatase N-terminal" evidence="8">
    <location>
        <begin position="34"/>
        <end position="335"/>
    </location>
</feature>
<feature type="chain" id="PRO_5002802365" evidence="7">
    <location>
        <begin position="19"/>
        <end position="631"/>
    </location>
</feature>
<evidence type="ECO:0000259" key="8">
    <source>
        <dbReference type="Pfam" id="PF00884"/>
    </source>
</evidence>
<dbReference type="PANTHER" id="PTHR42693">
    <property type="entry name" value="ARYLSULFATASE FAMILY MEMBER"/>
    <property type="match status" value="1"/>
</dbReference>
<comment type="cofactor">
    <cofactor evidence="1">
        <name>Ca(2+)</name>
        <dbReference type="ChEBI" id="CHEBI:29108"/>
    </cofactor>
</comment>